<organism evidence="1 2">
    <name type="scientific">Diphasiastrum complanatum</name>
    <name type="common">Issler's clubmoss</name>
    <name type="synonym">Lycopodium complanatum</name>
    <dbReference type="NCBI Taxonomy" id="34168"/>
    <lineage>
        <taxon>Eukaryota</taxon>
        <taxon>Viridiplantae</taxon>
        <taxon>Streptophyta</taxon>
        <taxon>Embryophyta</taxon>
        <taxon>Tracheophyta</taxon>
        <taxon>Lycopodiopsida</taxon>
        <taxon>Lycopodiales</taxon>
        <taxon>Lycopodiaceae</taxon>
        <taxon>Lycopodioideae</taxon>
        <taxon>Diphasiastrum</taxon>
    </lineage>
</organism>
<protein>
    <submittedName>
        <fullName evidence="1">Uncharacterized protein</fullName>
    </submittedName>
</protein>
<evidence type="ECO:0000313" key="1">
    <source>
        <dbReference type="EMBL" id="KAJ7530012.1"/>
    </source>
</evidence>
<keyword evidence="2" id="KW-1185">Reference proteome</keyword>
<dbReference type="Proteomes" id="UP001162992">
    <property type="component" value="Chromosome 15"/>
</dbReference>
<accession>A0ACC2BKS1</accession>
<sequence>MAKGRWRILLIAILLLLPMPDSVQARKLSDWEMQLIWMLRCYNLYISEADSSKVSIEGIGKTIHGGETFKAVDEGLGLSKLSQSYMCLACLELSKDAQELLSSPETERIAVEFFSEHICHRLTAQSERKCEEMIDAYIPLILLRLQDRFAPDRLCSGDQYCHNDTKISFNHEDVFSMVLNKVSDVFRYKKSTTMAKQNRIGLEWAFSGFRQEKILHILLEGCEEMHIYIKECKLVFRENGLQALTNLDKLYKPMSFA</sequence>
<evidence type="ECO:0000313" key="2">
    <source>
        <dbReference type="Proteomes" id="UP001162992"/>
    </source>
</evidence>
<name>A0ACC2BKS1_DIPCM</name>
<proteinExistence type="predicted"/>
<gene>
    <name evidence="1" type="ORF">O6H91_15G075200</name>
</gene>
<dbReference type="EMBL" id="CM055106">
    <property type="protein sequence ID" value="KAJ7530012.1"/>
    <property type="molecule type" value="Genomic_DNA"/>
</dbReference>
<comment type="caution">
    <text evidence="1">The sequence shown here is derived from an EMBL/GenBank/DDBJ whole genome shotgun (WGS) entry which is preliminary data.</text>
</comment>
<reference evidence="2" key="1">
    <citation type="journal article" date="2024" name="Proc. Natl. Acad. Sci. U.S.A.">
        <title>Extraordinary preservation of gene collinearity over three hundred million years revealed in homosporous lycophytes.</title>
        <authorList>
            <person name="Li C."/>
            <person name="Wickell D."/>
            <person name="Kuo L.Y."/>
            <person name="Chen X."/>
            <person name="Nie B."/>
            <person name="Liao X."/>
            <person name="Peng D."/>
            <person name="Ji J."/>
            <person name="Jenkins J."/>
            <person name="Williams M."/>
            <person name="Shu S."/>
            <person name="Plott C."/>
            <person name="Barry K."/>
            <person name="Rajasekar S."/>
            <person name="Grimwood J."/>
            <person name="Han X."/>
            <person name="Sun S."/>
            <person name="Hou Z."/>
            <person name="He W."/>
            <person name="Dai G."/>
            <person name="Sun C."/>
            <person name="Schmutz J."/>
            <person name="Leebens-Mack J.H."/>
            <person name="Li F.W."/>
            <person name="Wang L."/>
        </authorList>
    </citation>
    <scope>NUCLEOTIDE SEQUENCE [LARGE SCALE GENOMIC DNA]</scope>
    <source>
        <strain evidence="2">cv. PW_Plant_1</strain>
    </source>
</reference>